<dbReference type="SUPFAM" id="SSF53335">
    <property type="entry name" value="S-adenosyl-L-methionine-dependent methyltransferases"/>
    <property type="match status" value="1"/>
</dbReference>
<dbReference type="Proteomes" id="UP000695562">
    <property type="component" value="Unassembled WGS sequence"/>
</dbReference>
<comment type="caution">
    <text evidence="5">The sequence shown here is derived from an EMBL/GenBank/DDBJ whole genome shotgun (WGS) entry which is preliminary data.</text>
</comment>
<keyword evidence="3" id="KW-0949">S-adenosyl-L-methionine</keyword>
<evidence type="ECO:0000256" key="1">
    <source>
        <dbReference type="ARBA" id="ARBA00022603"/>
    </source>
</evidence>
<evidence type="ECO:0000256" key="3">
    <source>
        <dbReference type="ARBA" id="ARBA00022691"/>
    </source>
</evidence>
<sequence length="466" mass="53301">MNTPVIFTRKLIIDQLKKRVFTLPKCFEKDFQGLASQSQPKAFRYFATEDQSIKGLVLFDTTKNPPIYIMDYRNDIKNINQILLKDLSDQGKLDIGPNAAYRVVNQGGDGLPLLIVDVFGDFIQIETLSEAWDGYISSMSEFLLKELGKKGTYWKRAWKGISKHYMGQQFTYDDNGLSNLIIQENGIKYTIDLLDHQSTGFYLDHRETRKAVTDLFAKRESGSILNLFSHTSTFSMVPSTKGLKVSTYNVDHSKHNRDIAVKNFALNGIPHERFHRFIAKDVVLQLNQMKDTSNKFDVIILDPPHLVNSKEHGLLTTSNRYAELLRLALPFLNPGGFIFSFVDTAYVSLDSWYKQLNGVKGLPIGDSETIVTTEPSPTTMKKERRHKKELLSSNIKEAKFSPTTLGNQSIGKMNQFKVLEFFKQPVDFRQRPNDIAVNNQLSGLLLKHKIDFHQTKFFTKNPEKKK</sequence>
<evidence type="ECO:0000259" key="4">
    <source>
        <dbReference type="Pfam" id="PF10672"/>
    </source>
</evidence>
<dbReference type="GO" id="GO:0032259">
    <property type="term" value="P:methylation"/>
    <property type="evidence" value="ECO:0007669"/>
    <property type="project" value="UniProtKB-KW"/>
</dbReference>
<dbReference type="PANTHER" id="PTHR42873:SF1">
    <property type="entry name" value="S-ADENOSYLMETHIONINE-DEPENDENT METHYLTRANSFERASE DOMAIN-CONTAINING PROTEIN"/>
    <property type="match status" value="1"/>
</dbReference>
<dbReference type="AlphaFoldDB" id="A0A8J4PS77"/>
<organism evidence="5 6">
    <name type="scientific">Polysphondylium violaceum</name>
    <dbReference type="NCBI Taxonomy" id="133409"/>
    <lineage>
        <taxon>Eukaryota</taxon>
        <taxon>Amoebozoa</taxon>
        <taxon>Evosea</taxon>
        <taxon>Eumycetozoa</taxon>
        <taxon>Dictyostelia</taxon>
        <taxon>Dictyosteliales</taxon>
        <taxon>Dictyosteliaceae</taxon>
        <taxon>Polysphondylium</taxon>
    </lineage>
</organism>
<dbReference type="GO" id="GO:0008168">
    <property type="term" value="F:methyltransferase activity"/>
    <property type="evidence" value="ECO:0007669"/>
    <property type="project" value="UniProtKB-KW"/>
</dbReference>
<keyword evidence="6" id="KW-1185">Reference proteome</keyword>
<dbReference type="InterPro" id="IPR019614">
    <property type="entry name" value="SAM-dep_methyl-trfase"/>
</dbReference>
<dbReference type="OrthoDB" id="17404at2759"/>
<proteinExistence type="predicted"/>
<keyword evidence="2" id="KW-0808">Transferase</keyword>
<dbReference type="PANTHER" id="PTHR42873">
    <property type="entry name" value="RIBOSOMAL RNA LARGE SUBUNIT METHYLTRANSFERASE"/>
    <property type="match status" value="1"/>
</dbReference>
<dbReference type="CDD" id="cd11572">
    <property type="entry name" value="RlmI_M_like"/>
    <property type="match status" value="1"/>
</dbReference>
<reference evidence="5" key="1">
    <citation type="submission" date="2020-01" db="EMBL/GenBank/DDBJ databases">
        <title>Development of genomics and gene disruption for Polysphondylium violaceum indicates a role for the polyketide synthase stlB in stalk morphogenesis.</title>
        <authorList>
            <person name="Narita B."/>
            <person name="Kawabe Y."/>
            <person name="Kin K."/>
            <person name="Saito T."/>
            <person name="Gibbs R."/>
            <person name="Kuspa A."/>
            <person name="Muzny D."/>
            <person name="Queller D."/>
            <person name="Richards S."/>
            <person name="Strassman J."/>
            <person name="Sucgang R."/>
            <person name="Worley K."/>
            <person name="Schaap P."/>
        </authorList>
    </citation>
    <scope>NUCLEOTIDE SEQUENCE</scope>
    <source>
        <strain evidence="5">QSvi11</strain>
    </source>
</reference>
<feature type="domain" description="S-adenosylmethionine-dependent methyltransferase" evidence="4">
    <location>
        <begin position="178"/>
        <end position="346"/>
    </location>
</feature>
<accession>A0A8J4PS77</accession>
<dbReference type="Gene3D" id="3.40.50.150">
    <property type="entry name" value="Vaccinia Virus protein VP39"/>
    <property type="match status" value="1"/>
</dbReference>
<gene>
    <name evidence="5" type="ORF">CYY_006646</name>
</gene>
<dbReference type="InterPro" id="IPR029063">
    <property type="entry name" value="SAM-dependent_MTases_sf"/>
</dbReference>
<dbReference type="EMBL" id="AJWJ01000316">
    <property type="protein sequence ID" value="KAF2072035.1"/>
    <property type="molecule type" value="Genomic_DNA"/>
</dbReference>
<dbReference type="Gene3D" id="3.30.750.80">
    <property type="entry name" value="RNA methyltransferase domain (HRMD) like"/>
    <property type="match status" value="1"/>
</dbReference>
<evidence type="ECO:0000313" key="5">
    <source>
        <dbReference type="EMBL" id="KAF2072035.1"/>
    </source>
</evidence>
<dbReference type="Pfam" id="PF10672">
    <property type="entry name" value="Methyltrans_SAM"/>
    <property type="match status" value="1"/>
</dbReference>
<name>A0A8J4PS77_9MYCE</name>
<protein>
    <recommendedName>
        <fullName evidence="4">S-adenosylmethionine-dependent methyltransferase domain-containing protein</fullName>
    </recommendedName>
</protein>
<keyword evidence="1" id="KW-0489">Methyltransferase</keyword>
<evidence type="ECO:0000256" key="2">
    <source>
        <dbReference type="ARBA" id="ARBA00022679"/>
    </source>
</evidence>
<evidence type="ECO:0000313" key="6">
    <source>
        <dbReference type="Proteomes" id="UP000695562"/>
    </source>
</evidence>